<comment type="subcellular location">
    <subcellularLocation>
        <location evidence="1">Cytoplasm</location>
    </subcellularLocation>
</comment>
<sequence length="290" mass="32716">MTVSTLVKAQTLRQLMHQTAKHLRILDASWHLPKEDRDARREYLAHRIPGANFFDITECVDKSSPYDYMLPNTDDFSNYVSSLGINNHSHVVVYDNNNSGLFSSPRVWWMFRAFGHKEVSILDGGFPKWLAEGFPIESGPENKEKIEERTVFNASLNTGMFCNFDFVKANLPQQHCHVADARSSERFYASDPEPHPNFPSGHIPSSKSVPYSQCLDPETKLMKTPEELRKVFEDAGIDLNKPLITTCGSGITACVVALASHLCGKSDTMVYDGSWVEWAQRASPNMIEKN</sequence>
<dbReference type="PANTHER" id="PTHR11364">
    <property type="entry name" value="THIOSULFATE SULFERTANSFERASE"/>
    <property type="match status" value="1"/>
</dbReference>
<gene>
    <name evidence="6" type="ORF">P5673_000190</name>
</gene>
<reference evidence="6" key="1">
    <citation type="journal article" date="2023" name="G3 (Bethesda)">
        <title>Whole genome assembly and annotation of the endangered Caribbean coral Acropora cervicornis.</title>
        <authorList>
            <person name="Selwyn J.D."/>
            <person name="Vollmer S.V."/>
        </authorList>
    </citation>
    <scope>NUCLEOTIDE SEQUENCE</scope>
    <source>
        <strain evidence="6">K2</strain>
    </source>
</reference>
<comment type="caution">
    <text evidence="6">The sequence shown here is derived from an EMBL/GenBank/DDBJ whole genome shotgun (WGS) entry which is preliminary data.</text>
</comment>
<dbReference type="FunFam" id="3.40.250.10:FF:000001">
    <property type="entry name" value="Sulfurtransferase"/>
    <property type="match status" value="1"/>
</dbReference>
<name>A0AAD9R6P7_ACRCE</name>
<organism evidence="6 7">
    <name type="scientific">Acropora cervicornis</name>
    <name type="common">Staghorn coral</name>
    <dbReference type="NCBI Taxonomy" id="6130"/>
    <lineage>
        <taxon>Eukaryota</taxon>
        <taxon>Metazoa</taxon>
        <taxon>Cnidaria</taxon>
        <taxon>Anthozoa</taxon>
        <taxon>Hexacorallia</taxon>
        <taxon>Scleractinia</taxon>
        <taxon>Astrocoeniina</taxon>
        <taxon>Acroporidae</taxon>
        <taxon>Acropora</taxon>
    </lineage>
</organism>
<dbReference type="FunFam" id="3.40.250.10:FF:000015">
    <property type="entry name" value="Sulfurtransferase"/>
    <property type="match status" value="1"/>
</dbReference>
<dbReference type="InterPro" id="IPR036873">
    <property type="entry name" value="Rhodanese-like_dom_sf"/>
</dbReference>
<dbReference type="GO" id="GO:0004792">
    <property type="term" value="F:thiosulfate-cyanide sulfurtransferase activity"/>
    <property type="evidence" value="ECO:0007669"/>
    <property type="project" value="TreeGrafter"/>
</dbReference>
<dbReference type="PROSITE" id="PS50206">
    <property type="entry name" value="RHODANESE_3"/>
    <property type="match status" value="2"/>
</dbReference>
<keyword evidence="3" id="KW-0808">Transferase</keyword>
<reference evidence="6" key="2">
    <citation type="journal article" date="2023" name="Science">
        <title>Genomic signatures of disease resistance in endangered staghorn corals.</title>
        <authorList>
            <person name="Vollmer S.V."/>
            <person name="Selwyn J.D."/>
            <person name="Despard B.A."/>
            <person name="Roesel C.L."/>
        </authorList>
    </citation>
    <scope>NUCLEOTIDE SEQUENCE</scope>
    <source>
        <strain evidence="6">K2</strain>
    </source>
</reference>
<dbReference type="SMART" id="SM00450">
    <property type="entry name" value="RHOD"/>
    <property type="match status" value="2"/>
</dbReference>
<evidence type="ECO:0000256" key="4">
    <source>
        <dbReference type="ARBA" id="ARBA00022737"/>
    </source>
</evidence>
<dbReference type="GO" id="GO:0005739">
    <property type="term" value="C:mitochondrion"/>
    <property type="evidence" value="ECO:0007669"/>
    <property type="project" value="TreeGrafter"/>
</dbReference>
<dbReference type="AlphaFoldDB" id="A0AAD9R6P7"/>
<evidence type="ECO:0000256" key="2">
    <source>
        <dbReference type="ARBA" id="ARBA00022490"/>
    </source>
</evidence>
<feature type="domain" description="Rhodanese" evidence="5">
    <location>
        <begin position="19"/>
        <end position="138"/>
    </location>
</feature>
<evidence type="ECO:0000259" key="5">
    <source>
        <dbReference type="PROSITE" id="PS50206"/>
    </source>
</evidence>
<evidence type="ECO:0000313" key="6">
    <source>
        <dbReference type="EMBL" id="KAK2574065.1"/>
    </source>
</evidence>
<dbReference type="Gene3D" id="3.40.250.10">
    <property type="entry name" value="Rhodanese-like domain"/>
    <property type="match status" value="2"/>
</dbReference>
<dbReference type="CDD" id="cd01448">
    <property type="entry name" value="TST_Repeat_1"/>
    <property type="match status" value="1"/>
</dbReference>
<dbReference type="InterPro" id="IPR045078">
    <property type="entry name" value="TST/MPST-like"/>
</dbReference>
<dbReference type="Pfam" id="PF00581">
    <property type="entry name" value="Rhodanese"/>
    <property type="match status" value="2"/>
</dbReference>
<keyword evidence="4" id="KW-0677">Repeat</keyword>
<protein>
    <submittedName>
        <fullName evidence="6">3-mercaptopyruvate sulfurtransferase</fullName>
    </submittedName>
</protein>
<evidence type="ECO:0000256" key="3">
    <source>
        <dbReference type="ARBA" id="ARBA00022679"/>
    </source>
</evidence>
<proteinExistence type="predicted"/>
<keyword evidence="7" id="KW-1185">Reference proteome</keyword>
<dbReference type="InterPro" id="IPR001763">
    <property type="entry name" value="Rhodanese-like_dom"/>
</dbReference>
<feature type="domain" description="Rhodanese" evidence="5">
    <location>
        <begin position="172"/>
        <end position="287"/>
    </location>
</feature>
<dbReference type="EMBL" id="JARQWQ010000001">
    <property type="protein sequence ID" value="KAK2574065.1"/>
    <property type="molecule type" value="Genomic_DNA"/>
</dbReference>
<evidence type="ECO:0000256" key="1">
    <source>
        <dbReference type="ARBA" id="ARBA00004496"/>
    </source>
</evidence>
<keyword evidence="2" id="KW-0963">Cytoplasm</keyword>
<dbReference type="SUPFAM" id="SSF52821">
    <property type="entry name" value="Rhodanese/Cell cycle control phosphatase"/>
    <property type="match status" value="2"/>
</dbReference>
<accession>A0AAD9R6P7</accession>
<evidence type="ECO:0000313" key="7">
    <source>
        <dbReference type="Proteomes" id="UP001249851"/>
    </source>
</evidence>
<dbReference type="PANTHER" id="PTHR11364:SF27">
    <property type="entry name" value="SULFURTRANSFERASE"/>
    <property type="match status" value="1"/>
</dbReference>
<dbReference type="CDD" id="cd01449">
    <property type="entry name" value="TST_Repeat_2"/>
    <property type="match status" value="1"/>
</dbReference>
<dbReference type="Proteomes" id="UP001249851">
    <property type="component" value="Unassembled WGS sequence"/>
</dbReference>